<feature type="transmembrane region" description="Helical" evidence="3">
    <location>
        <begin position="93"/>
        <end position="111"/>
    </location>
</feature>
<feature type="transmembrane region" description="Helical" evidence="3">
    <location>
        <begin position="146"/>
        <end position="163"/>
    </location>
</feature>
<dbReference type="Proteomes" id="UP000319671">
    <property type="component" value="Unassembled WGS sequence"/>
</dbReference>
<feature type="domain" description="EamA" evidence="4">
    <location>
        <begin position="145"/>
        <end position="277"/>
    </location>
</feature>
<evidence type="ECO:0000313" key="5">
    <source>
        <dbReference type="EMBL" id="TWE05007.1"/>
    </source>
</evidence>
<feature type="transmembrane region" description="Helical" evidence="3">
    <location>
        <begin position="175"/>
        <end position="193"/>
    </location>
</feature>
<gene>
    <name evidence="5" type="ORF">FB550_103182</name>
</gene>
<comment type="caution">
    <text evidence="5">The sequence shown here is derived from an EMBL/GenBank/DDBJ whole genome shotgun (WGS) entry which is preliminary data.</text>
</comment>
<feature type="transmembrane region" description="Helical" evidence="3">
    <location>
        <begin position="237"/>
        <end position="256"/>
    </location>
</feature>
<feature type="transmembrane region" description="Helical" evidence="3">
    <location>
        <begin position="262"/>
        <end position="278"/>
    </location>
</feature>
<feature type="transmembrane region" description="Helical" evidence="3">
    <location>
        <begin position="205"/>
        <end position="225"/>
    </location>
</feature>
<dbReference type="Gene3D" id="1.10.3730.20">
    <property type="match status" value="1"/>
</dbReference>
<evidence type="ECO:0000256" key="2">
    <source>
        <dbReference type="ARBA" id="ARBA00007362"/>
    </source>
</evidence>
<name>A0A561DNS5_9BACI</name>
<evidence type="ECO:0000259" key="4">
    <source>
        <dbReference type="Pfam" id="PF00892"/>
    </source>
</evidence>
<evidence type="ECO:0000256" key="1">
    <source>
        <dbReference type="ARBA" id="ARBA00004127"/>
    </source>
</evidence>
<organism evidence="5 6">
    <name type="scientific">Neobacillus bataviensis</name>
    <dbReference type="NCBI Taxonomy" id="220685"/>
    <lineage>
        <taxon>Bacteria</taxon>
        <taxon>Bacillati</taxon>
        <taxon>Bacillota</taxon>
        <taxon>Bacilli</taxon>
        <taxon>Bacillales</taxon>
        <taxon>Bacillaceae</taxon>
        <taxon>Neobacillus</taxon>
    </lineage>
</organism>
<sequence length="296" mass="32256">MKGKMRLITTMLIFGSIGVFVKNIEMSSSEIAFLRGIIGSLFLFVASFSLKHKPSFKALKENALLLLLSGGAIGLNWIFLFESYRYTTISNATISYYFAPIFVMILAPWVLKEKLTSVKIGCIIAAMIGLFLIVNPGGEGQNHTLGIFYGLLAAALYASVILMNKFIKNLSGFEITLVQLMTAAIVLLPYIGWQGNLTFSGLNSTSINFILILGIVHTGLAYFLYFTSIQELKGSTIAVLSYIDPISAVIIAAIFLGESITVIQMIGGVLILGSTFLSEKLELKFNKESETPTTSP</sequence>
<dbReference type="AlphaFoldDB" id="A0A561DNS5"/>
<evidence type="ECO:0000256" key="3">
    <source>
        <dbReference type="SAM" id="Phobius"/>
    </source>
</evidence>
<feature type="transmembrane region" description="Helical" evidence="3">
    <location>
        <begin position="118"/>
        <end position="134"/>
    </location>
</feature>
<evidence type="ECO:0000313" key="6">
    <source>
        <dbReference type="Proteomes" id="UP000319671"/>
    </source>
</evidence>
<feature type="domain" description="EamA" evidence="4">
    <location>
        <begin position="6"/>
        <end position="134"/>
    </location>
</feature>
<keyword evidence="3" id="KW-0472">Membrane</keyword>
<keyword evidence="3" id="KW-1133">Transmembrane helix</keyword>
<reference evidence="5 6" key="1">
    <citation type="submission" date="2019-06" db="EMBL/GenBank/DDBJ databases">
        <title>Sorghum-associated microbial communities from plants grown in Nebraska, USA.</title>
        <authorList>
            <person name="Schachtman D."/>
        </authorList>
    </citation>
    <scope>NUCLEOTIDE SEQUENCE [LARGE SCALE GENOMIC DNA]</scope>
    <source>
        <strain evidence="5 6">2482</strain>
    </source>
</reference>
<dbReference type="GO" id="GO:0016020">
    <property type="term" value="C:membrane"/>
    <property type="evidence" value="ECO:0007669"/>
    <property type="project" value="InterPro"/>
</dbReference>
<protein>
    <submittedName>
        <fullName evidence="5">RarD protein</fullName>
    </submittedName>
</protein>
<accession>A0A561DNS5</accession>
<feature type="transmembrane region" description="Helical" evidence="3">
    <location>
        <begin position="31"/>
        <end position="50"/>
    </location>
</feature>
<proteinExistence type="inferred from homology"/>
<dbReference type="EMBL" id="VIVN01000003">
    <property type="protein sequence ID" value="TWE05007.1"/>
    <property type="molecule type" value="Genomic_DNA"/>
</dbReference>
<keyword evidence="6" id="KW-1185">Reference proteome</keyword>
<keyword evidence="3" id="KW-0812">Transmembrane</keyword>
<comment type="subcellular location">
    <subcellularLocation>
        <location evidence="1">Endomembrane system</location>
        <topology evidence="1">Multi-pass membrane protein</topology>
    </subcellularLocation>
</comment>
<dbReference type="PANTHER" id="PTHR22911">
    <property type="entry name" value="ACYL-MALONYL CONDENSING ENZYME-RELATED"/>
    <property type="match status" value="1"/>
</dbReference>
<dbReference type="InterPro" id="IPR037185">
    <property type="entry name" value="EmrE-like"/>
</dbReference>
<dbReference type="PANTHER" id="PTHR22911:SF102">
    <property type="entry name" value="MEMBRANE PROTEIN"/>
    <property type="match status" value="1"/>
</dbReference>
<dbReference type="SUPFAM" id="SSF103481">
    <property type="entry name" value="Multidrug resistance efflux transporter EmrE"/>
    <property type="match status" value="2"/>
</dbReference>
<dbReference type="Pfam" id="PF00892">
    <property type="entry name" value="EamA"/>
    <property type="match status" value="2"/>
</dbReference>
<dbReference type="RefSeq" id="WP_144563482.1">
    <property type="nucleotide sequence ID" value="NZ_VIVN01000003.1"/>
</dbReference>
<feature type="transmembrane region" description="Helical" evidence="3">
    <location>
        <begin position="62"/>
        <end position="81"/>
    </location>
</feature>
<comment type="similarity">
    <text evidence="2">Belongs to the EamA transporter family.</text>
</comment>
<dbReference type="InterPro" id="IPR000620">
    <property type="entry name" value="EamA_dom"/>
</dbReference>